<comment type="caution">
    <text evidence="1">The sequence shown here is derived from an EMBL/GenBank/DDBJ whole genome shotgun (WGS) entry which is preliminary data.</text>
</comment>
<gene>
    <name evidence="1" type="ORF">AFUS01_LOCUS20340</name>
    <name evidence="2" type="ORF">AFUS01_LOCUS20460</name>
</gene>
<evidence type="ECO:0000313" key="2">
    <source>
        <dbReference type="EMBL" id="CAG7731904.1"/>
    </source>
</evidence>
<dbReference type="EMBL" id="CAJVCH010219433">
    <property type="protein sequence ID" value="CAG7731769.1"/>
    <property type="molecule type" value="Genomic_DNA"/>
</dbReference>
<protein>
    <submittedName>
        <fullName evidence="1">Uncharacterized protein</fullName>
    </submittedName>
</protein>
<organism evidence="1 3">
    <name type="scientific">Allacma fusca</name>
    <dbReference type="NCBI Taxonomy" id="39272"/>
    <lineage>
        <taxon>Eukaryota</taxon>
        <taxon>Metazoa</taxon>
        <taxon>Ecdysozoa</taxon>
        <taxon>Arthropoda</taxon>
        <taxon>Hexapoda</taxon>
        <taxon>Collembola</taxon>
        <taxon>Symphypleona</taxon>
        <taxon>Sminthuridae</taxon>
        <taxon>Allacma</taxon>
    </lineage>
</organism>
<accession>A0A8J2K9R5</accession>
<keyword evidence="3" id="KW-1185">Reference proteome</keyword>
<sequence>VPETGIIHKISHPAAENSFLYFLSD</sequence>
<dbReference type="Proteomes" id="UP000708208">
    <property type="component" value="Unassembled WGS sequence"/>
</dbReference>
<evidence type="ECO:0000313" key="3">
    <source>
        <dbReference type="Proteomes" id="UP000708208"/>
    </source>
</evidence>
<evidence type="ECO:0000313" key="1">
    <source>
        <dbReference type="EMBL" id="CAG7731769.1"/>
    </source>
</evidence>
<proteinExistence type="predicted"/>
<dbReference type="EMBL" id="CAJVCH010221228">
    <property type="protein sequence ID" value="CAG7731904.1"/>
    <property type="molecule type" value="Genomic_DNA"/>
</dbReference>
<dbReference type="AlphaFoldDB" id="A0A8J2K9R5"/>
<name>A0A8J2K9R5_9HEXA</name>
<reference evidence="1" key="1">
    <citation type="submission" date="2021-06" db="EMBL/GenBank/DDBJ databases">
        <authorList>
            <person name="Hodson N. C."/>
            <person name="Mongue J. A."/>
            <person name="Jaron S. K."/>
        </authorList>
    </citation>
    <scope>NUCLEOTIDE SEQUENCE</scope>
</reference>
<feature type="non-terminal residue" evidence="1">
    <location>
        <position position="1"/>
    </location>
</feature>
<feature type="non-terminal residue" evidence="1">
    <location>
        <position position="25"/>
    </location>
</feature>